<dbReference type="EMBL" id="CP047415">
    <property type="protein sequence ID" value="QLL74334.1"/>
    <property type="molecule type" value="Genomic_DNA"/>
</dbReference>
<proteinExistence type="predicted"/>
<sequence length="135" mass="14624">MADIKFMDISENNNPATTDSILVGNKDNGLKRTSLGNLADMFAVHGLLHFEQINTLFKAQTINYSIEAPDIEGYQFAFWLSSATTGWTGSTYIDSPTSKQANIWIANPSNADLSPFANGQNGLTATAVYIKNSVA</sequence>
<dbReference type="AlphaFoldDB" id="A0A7H9E9K9"/>
<dbReference type="RefSeq" id="WP_180860402.1">
    <property type="nucleotide sequence ID" value="NZ_CP047415.1"/>
</dbReference>
<protein>
    <submittedName>
        <fullName evidence="1">Uncharacterized protein</fullName>
    </submittedName>
</protein>
<reference evidence="1 2" key="1">
    <citation type="submission" date="2020-01" db="EMBL/GenBank/DDBJ databases">
        <title>Complete and circular genome sequences of six lactobacillus isolates from horses.</title>
        <authorList>
            <person name="Hassan H.M."/>
        </authorList>
    </citation>
    <scope>NUCLEOTIDE SEQUENCE [LARGE SCALE GENOMIC DNA]</scope>
    <source>
        <strain evidence="1 2">1D</strain>
    </source>
</reference>
<dbReference type="Proteomes" id="UP000510660">
    <property type="component" value="Chromosome"/>
</dbReference>
<organism evidence="1 2">
    <name type="scientific">Lactobacillus crispatus</name>
    <dbReference type="NCBI Taxonomy" id="47770"/>
    <lineage>
        <taxon>Bacteria</taxon>
        <taxon>Bacillati</taxon>
        <taxon>Bacillota</taxon>
        <taxon>Bacilli</taxon>
        <taxon>Lactobacillales</taxon>
        <taxon>Lactobacillaceae</taxon>
        <taxon>Lactobacillus</taxon>
    </lineage>
</organism>
<evidence type="ECO:0000313" key="2">
    <source>
        <dbReference type="Proteomes" id="UP000510660"/>
    </source>
</evidence>
<evidence type="ECO:0000313" key="1">
    <source>
        <dbReference type="EMBL" id="QLL74334.1"/>
    </source>
</evidence>
<accession>A0A7H9E9K9</accession>
<gene>
    <name evidence="1" type="ORF">GTO85_08220</name>
</gene>
<name>A0A7H9E9K9_9LACO</name>